<dbReference type="CDD" id="cd09272">
    <property type="entry name" value="RNase_HI_RT_Ty1"/>
    <property type="match status" value="1"/>
</dbReference>
<name>A0A5S6Q6H6_TRIMR</name>
<sequence>MSRKGGEPPKGVIPIQCKWVLTKKVNAAGEAVKAFIEQLGVRRLISMPIPIMCDSQAAIAHSSNYVDRSRTKQIAMKYHFVRDTVTHGMIKLNYIPSNDNVADIFTKPLNRRQHQAHAEQMISTGGLNTTSLRGELVGMPLVMCRFSFFRNSRYLHSLPLHSLE</sequence>
<dbReference type="AlphaFoldDB" id="A0A5S6Q6H6"/>
<protein>
    <submittedName>
        <fullName evidence="2">Reverse transcriptase Ty1/copia-type domain-containing protein</fullName>
    </submittedName>
</protein>
<dbReference type="STRING" id="70415.A0A5S6Q6H6"/>
<evidence type="ECO:0000313" key="1">
    <source>
        <dbReference type="Proteomes" id="UP000046395"/>
    </source>
</evidence>
<dbReference type="WBParaSite" id="TMUE_1000002552.1">
    <property type="protein sequence ID" value="TMUE_1000002552.1"/>
    <property type="gene ID" value="WBGene00290667"/>
</dbReference>
<proteinExistence type="predicted"/>
<dbReference type="Proteomes" id="UP000046395">
    <property type="component" value="Unassembled WGS sequence"/>
</dbReference>
<evidence type="ECO:0000313" key="2">
    <source>
        <dbReference type="WBParaSite" id="TMUE_1000002552.1"/>
    </source>
</evidence>
<keyword evidence="1" id="KW-1185">Reference proteome</keyword>
<organism evidence="1 2">
    <name type="scientific">Trichuris muris</name>
    <name type="common">Mouse whipworm</name>
    <dbReference type="NCBI Taxonomy" id="70415"/>
    <lineage>
        <taxon>Eukaryota</taxon>
        <taxon>Metazoa</taxon>
        <taxon>Ecdysozoa</taxon>
        <taxon>Nematoda</taxon>
        <taxon>Enoplea</taxon>
        <taxon>Dorylaimia</taxon>
        <taxon>Trichinellida</taxon>
        <taxon>Trichuridae</taxon>
        <taxon>Trichuris</taxon>
    </lineage>
</organism>
<accession>A0A5S6Q6H6</accession>
<reference evidence="2" key="1">
    <citation type="submission" date="2019-12" db="UniProtKB">
        <authorList>
            <consortium name="WormBaseParasite"/>
        </authorList>
    </citation>
    <scope>IDENTIFICATION</scope>
</reference>